<sequence length="266" mass="29847">MSTPVEEPGLDQKDRCHGREAPMSPSPLDQGRNLHEHISSSSSAKMPTLAQQDSNQSSPIGTPTGNICPHPSFSDPSVASWSSSHLSGDNYSFHADQQTKGTGRSQISSSLQDEEAFFMELDSILDKSPKDLLDFSSCTILATSQQINHAKRLLQQCLSTNFESLIHSFQRDQINSSLEKLSKVGHFPSSMINTVRTFRVNFLVNTDVYLKCKENIKRADKSKKEGMVLREELANNRSRFNKLVGDIWIVADEMRVVDEIEELFIW</sequence>
<evidence type="ECO:0000313" key="2">
    <source>
        <dbReference type="EMBL" id="KAK0590595.1"/>
    </source>
</evidence>
<dbReference type="Proteomes" id="UP001168877">
    <property type="component" value="Unassembled WGS sequence"/>
</dbReference>
<dbReference type="AlphaFoldDB" id="A0AA39SJ60"/>
<feature type="region of interest" description="Disordered" evidence="1">
    <location>
        <begin position="1"/>
        <end position="81"/>
    </location>
</feature>
<feature type="compositionally biased region" description="Polar residues" evidence="1">
    <location>
        <begin position="39"/>
        <end position="65"/>
    </location>
</feature>
<reference evidence="2" key="2">
    <citation type="submission" date="2023-06" db="EMBL/GenBank/DDBJ databases">
        <authorList>
            <person name="Swenson N.G."/>
            <person name="Wegrzyn J.L."/>
            <person name="Mcevoy S.L."/>
        </authorList>
    </citation>
    <scope>NUCLEOTIDE SEQUENCE</scope>
    <source>
        <strain evidence="2">NS2018</strain>
        <tissue evidence="2">Leaf</tissue>
    </source>
</reference>
<protein>
    <submittedName>
        <fullName evidence="2">Uncharacterized protein</fullName>
    </submittedName>
</protein>
<evidence type="ECO:0000313" key="3">
    <source>
        <dbReference type="Proteomes" id="UP001168877"/>
    </source>
</evidence>
<reference evidence="2" key="1">
    <citation type="journal article" date="2022" name="Plant J.">
        <title>Strategies of tolerance reflected in two North American maple genomes.</title>
        <authorList>
            <person name="McEvoy S.L."/>
            <person name="Sezen U.U."/>
            <person name="Trouern-Trend A."/>
            <person name="McMahon S.M."/>
            <person name="Schaberg P.G."/>
            <person name="Yang J."/>
            <person name="Wegrzyn J.L."/>
            <person name="Swenson N.G."/>
        </authorList>
    </citation>
    <scope>NUCLEOTIDE SEQUENCE</scope>
    <source>
        <strain evidence="2">NS2018</strain>
    </source>
</reference>
<proteinExistence type="predicted"/>
<name>A0AA39SJ60_ACESA</name>
<keyword evidence="3" id="KW-1185">Reference proteome</keyword>
<comment type="caution">
    <text evidence="2">The sequence shown here is derived from an EMBL/GenBank/DDBJ whole genome shotgun (WGS) entry which is preliminary data.</text>
</comment>
<accession>A0AA39SJ60</accession>
<gene>
    <name evidence="2" type="ORF">LWI29_029220</name>
</gene>
<organism evidence="2 3">
    <name type="scientific">Acer saccharum</name>
    <name type="common">Sugar maple</name>
    <dbReference type="NCBI Taxonomy" id="4024"/>
    <lineage>
        <taxon>Eukaryota</taxon>
        <taxon>Viridiplantae</taxon>
        <taxon>Streptophyta</taxon>
        <taxon>Embryophyta</taxon>
        <taxon>Tracheophyta</taxon>
        <taxon>Spermatophyta</taxon>
        <taxon>Magnoliopsida</taxon>
        <taxon>eudicotyledons</taxon>
        <taxon>Gunneridae</taxon>
        <taxon>Pentapetalae</taxon>
        <taxon>rosids</taxon>
        <taxon>malvids</taxon>
        <taxon>Sapindales</taxon>
        <taxon>Sapindaceae</taxon>
        <taxon>Hippocastanoideae</taxon>
        <taxon>Acereae</taxon>
        <taxon>Acer</taxon>
    </lineage>
</organism>
<feature type="compositionally biased region" description="Basic and acidic residues" evidence="1">
    <location>
        <begin position="10"/>
        <end position="20"/>
    </location>
</feature>
<evidence type="ECO:0000256" key="1">
    <source>
        <dbReference type="SAM" id="MobiDB-lite"/>
    </source>
</evidence>
<dbReference type="EMBL" id="JAUESC010000381">
    <property type="protein sequence ID" value="KAK0590595.1"/>
    <property type="molecule type" value="Genomic_DNA"/>
</dbReference>